<feature type="domain" description="PRD" evidence="6">
    <location>
        <begin position="186"/>
        <end position="287"/>
    </location>
</feature>
<dbReference type="PANTHER" id="PTHR36203:SF1">
    <property type="entry name" value="ASCORBATE-SPECIFIC PTS SYSTEM EIIA COMPONENT"/>
    <property type="match status" value="1"/>
</dbReference>
<feature type="domain" description="PRD" evidence="6">
    <location>
        <begin position="291"/>
        <end position="399"/>
    </location>
</feature>
<evidence type="ECO:0000313" key="7">
    <source>
        <dbReference type="EMBL" id="MBV7392128.1"/>
    </source>
</evidence>
<dbReference type="CDD" id="cd05568">
    <property type="entry name" value="PTS_IIB_bgl_like"/>
    <property type="match status" value="1"/>
</dbReference>
<protein>
    <submittedName>
        <fullName evidence="7">BglG family transcription antiterminator</fullName>
    </submittedName>
</protein>
<evidence type="ECO:0000259" key="4">
    <source>
        <dbReference type="PROSITE" id="PS51094"/>
    </source>
</evidence>
<organism evidence="7 8">
    <name type="scientific">Enterococcus alishanensis</name>
    <dbReference type="NCBI Taxonomy" id="1303817"/>
    <lineage>
        <taxon>Bacteria</taxon>
        <taxon>Bacillati</taxon>
        <taxon>Bacillota</taxon>
        <taxon>Bacilli</taxon>
        <taxon>Lactobacillales</taxon>
        <taxon>Enterococcaceae</taxon>
        <taxon>Enterococcus</taxon>
    </lineage>
</organism>
<feature type="domain" description="PTS EIIA type-2" evidence="4">
    <location>
        <begin position="543"/>
        <end position="686"/>
    </location>
</feature>
<dbReference type="InterPro" id="IPR051351">
    <property type="entry name" value="Ascorbate-PTS_EIIA_comp"/>
</dbReference>
<dbReference type="PROSITE" id="PS51372">
    <property type="entry name" value="PRD_2"/>
    <property type="match status" value="2"/>
</dbReference>
<keyword evidence="1" id="KW-0813">Transport</keyword>
<keyword evidence="3" id="KW-0418">Kinase</keyword>
<dbReference type="Pfam" id="PF00359">
    <property type="entry name" value="PTS_EIIA_2"/>
    <property type="match status" value="1"/>
</dbReference>
<dbReference type="Proteomes" id="UP000774130">
    <property type="component" value="Unassembled WGS sequence"/>
</dbReference>
<proteinExistence type="predicted"/>
<dbReference type="RefSeq" id="WP_218327424.1">
    <property type="nucleotide sequence ID" value="NZ_JAHUZB010000008.1"/>
</dbReference>
<name>A0ABS6TGW7_9ENTE</name>
<dbReference type="PROSITE" id="PS51099">
    <property type="entry name" value="PTS_EIIB_TYPE_2"/>
    <property type="match status" value="1"/>
</dbReference>
<keyword evidence="3" id="KW-0808">Transferase</keyword>
<dbReference type="PANTHER" id="PTHR36203">
    <property type="entry name" value="ASCORBATE-SPECIFIC PTS SYSTEM EIIA COMPONENT"/>
    <property type="match status" value="1"/>
</dbReference>
<dbReference type="InterPro" id="IPR007737">
    <property type="entry name" value="Mga_HTH"/>
</dbReference>
<evidence type="ECO:0000256" key="1">
    <source>
        <dbReference type="ARBA" id="ARBA00022448"/>
    </source>
</evidence>
<evidence type="ECO:0000256" key="2">
    <source>
        <dbReference type="ARBA" id="ARBA00022553"/>
    </source>
</evidence>
<evidence type="ECO:0000256" key="3">
    <source>
        <dbReference type="ARBA" id="ARBA00022777"/>
    </source>
</evidence>
<evidence type="ECO:0000259" key="6">
    <source>
        <dbReference type="PROSITE" id="PS51372"/>
    </source>
</evidence>
<comment type="caution">
    <text evidence="7">The sequence shown here is derived from an EMBL/GenBank/DDBJ whole genome shotgun (WGS) entry which is preliminary data.</text>
</comment>
<dbReference type="InterPro" id="IPR013011">
    <property type="entry name" value="PTS_EIIB_2"/>
</dbReference>
<feature type="domain" description="PTS EIIB type-2" evidence="5">
    <location>
        <begin position="406"/>
        <end position="493"/>
    </location>
</feature>
<dbReference type="Pfam" id="PF00874">
    <property type="entry name" value="PRD"/>
    <property type="match status" value="1"/>
</dbReference>
<dbReference type="EMBL" id="JAHUZB010000008">
    <property type="protein sequence ID" value="MBV7392128.1"/>
    <property type="molecule type" value="Genomic_DNA"/>
</dbReference>
<gene>
    <name evidence="7" type="ORF">KUA55_15705</name>
</gene>
<dbReference type="InterPro" id="IPR002178">
    <property type="entry name" value="PTS_EIIA_type-2_dom"/>
</dbReference>
<sequence>MNLTERTNQIFVELMTDPQIASRELCNKYQLTRGQLNYALQKINDSLQAENLPSIQRTKNGHFIIAPAVFNFFRGGQTETPTKRDDYVFSTKERADLIQLMLLSKEEYLSLNHFIDDLQVSRNTILRDLKTVDNQLQHYDLTLKYTRQKGYFIKGDEWNKRQLLADLLSNLADMHHGIQFIVQFANLDRQQIEIFKNRVELVEEELNVRFTGERLKVLPLLMILLIRRAQKGKLISYNYKINYRELADTKEYLAADRMIWDVDGLTENERVYMTLLLLTTNLSRGDILSAKEINKLKEALEAVISNFEKSAGVILEEKSKLLDRLLIHMRPAYYRIKYHLNLQSKFFQENKDASLFSLFYLVKEASGPLETFFEKKVPDAELFLISLFIGSHIVESTEIIHPENRKKAIIVCPNGVSIAVLLENTLSNLFPELDFTLLVSEKDFYKSDYPADLIFSAVPLKTDRKVFVVKSFLSEKEKRQLREKVIRSTALIQQDHITPEKIMAIVKKNVDVSDEAKLYDDLLGLFKTKENKLLEKKKLRLFDALSEDTIQIFNEEISWADLLDQLAKPLEEKDIVTANYVQALKEEMPLIPAYSVLRNKIALPHTVPEAGAKGVGLSLGVVKKGVTSADGIKIKTVILLASNDKEEHIDLIFEMMSLTGSEKLADLEAATSSTDIRKILLAFNQEYWGESHE</sequence>
<reference evidence="7 8" key="1">
    <citation type="submission" date="2021-06" db="EMBL/GenBank/DDBJ databases">
        <title>Enterococcus alishanensis sp. nov., a novel lactic acid bacterium isolated from fresh coffee beans.</title>
        <authorList>
            <person name="Chen Y.-S."/>
        </authorList>
    </citation>
    <scope>NUCLEOTIDE SEQUENCE [LARGE SCALE GENOMIC DNA]</scope>
    <source>
        <strain evidence="7 8">ALS3</strain>
    </source>
</reference>
<dbReference type="InterPro" id="IPR011608">
    <property type="entry name" value="PRD"/>
</dbReference>
<dbReference type="PROSITE" id="PS51094">
    <property type="entry name" value="PTS_EIIA_TYPE_2"/>
    <property type="match status" value="1"/>
</dbReference>
<evidence type="ECO:0000259" key="5">
    <source>
        <dbReference type="PROSITE" id="PS51099"/>
    </source>
</evidence>
<keyword evidence="2" id="KW-0597">Phosphoprotein</keyword>
<keyword evidence="8" id="KW-1185">Reference proteome</keyword>
<evidence type="ECO:0000313" key="8">
    <source>
        <dbReference type="Proteomes" id="UP000774130"/>
    </source>
</evidence>
<dbReference type="Pfam" id="PF05043">
    <property type="entry name" value="Mga"/>
    <property type="match status" value="1"/>
</dbReference>
<accession>A0ABS6TGW7</accession>